<dbReference type="InterPro" id="IPR032675">
    <property type="entry name" value="LRR_dom_sf"/>
</dbReference>
<sequence length="403" mass="46354">MSLANNLAQELVDAILDFLHDDRSSLCTSALVARRWLPASRYHIFQRITLNNVFSTHRVFRDSAQGFLDLCDSPHCSIVSSIQDVILDLDHKRAPTGLRDIVRILSQAPISRLEYVDRTFSEPTALSWISPNLSRLQQLSYYSIDQFSKDIFPLVAHFPELRTLSISCNATDSAREYIPINYQPLELPAFAFTHLRNLRLCLMKVQTDEFMRWLGTFGHRIQLEELDVDGFHFYHNGWGPIESLNAFLASNGSSLTHFGLYLRYEYGDSVDDTVLLSRPSEGDVDLSPLINLRTLKLGTHNIDAVCASLNSLPIVTSPLVEFELSYRYWIHYHHAPCTCQQRFLVNDLAESMARDQFAKLRNFTIVLPAVFGDGPWDWLREFFPRWNETDVLQIVGLSWEEDY</sequence>
<dbReference type="AlphaFoldDB" id="A0AAW0D1V7"/>
<protein>
    <recommendedName>
        <fullName evidence="3">F-box domain-containing protein</fullName>
    </recommendedName>
</protein>
<keyword evidence="2" id="KW-1185">Reference proteome</keyword>
<organism evidence="1 2">
    <name type="scientific">Favolaschia claudopus</name>
    <dbReference type="NCBI Taxonomy" id="2862362"/>
    <lineage>
        <taxon>Eukaryota</taxon>
        <taxon>Fungi</taxon>
        <taxon>Dikarya</taxon>
        <taxon>Basidiomycota</taxon>
        <taxon>Agaricomycotina</taxon>
        <taxon>Agaricomycetes</taxon>
        <taxon>Agaricomycetidae</taxon>
        <taxon>Agaricales</taxon>
        <taxon>Marasmiineae</taxon>
        <taxon>Mycenaceae</taxon>
        <taxon>Favolaschia</taxon>
    </lineage>
</organism>
<evidence type="ECO:0008006" key="3">
    <source>
        <dbReference type="Google" id="ProtNLM"/>
    </source>
</evidence>
<proteinExistence type="predicted"/>
<dbReference type="Gene3D" id="3.80.10.10">
    <property type="entry name" value="Ribonuclease Inhibitor"/>
    <property type="match status" value="1"/>
</dbReference>
<dbReference type="SUPFAM" id="SSF52047">
    <property type="entry name" value="RNI-like"/>
    <property type="match status" value="1"/>
</dbReference>
<evidence type="ECO:0000313" key="1">
    <source>
        <dbReference type="EMBL" id="KAK7045010.1"/>
    </source>
</evidence>
<dbReference type="Proteomes" id="UP001362999">
    <property type="component" value="Unassembled WGS sequence"/>
</dbReference>
<dbReference type="EMBL" id="JAWWNJ010000011">
    <property type="protein sequence ID" value="KAK7045010.1"/>
    <property type="molecule type" value="Genomic_DNA"/>
</dbReference>
<gene>
    <name evidence="1" type="ORF">R3P38DRAFT_2609354</name>
</gene>
<name>A0AAW0D1V7_9AGAR</name>
<reference evidence="1 2" key="1">
    <citation type="journal article" date="2024" name="J Genomics">
        <title>Draft genome sequencing and assembly of Favolaschia claudopus CIRM-BRFM 2984 isolated from oak limbs.</title>
        <authorList>
            <person name="Navarro D."/>
            <person name="Drula E."/>
            <person name="Chaduli D."/>
            <person name="Cazenave R."/>
            <person name="Ahrendt S."/>
            <person name="Wang J."/>
            <person name="Lipzen A."/>
            <person name="Daum C."/>
            <person name="Barry K."/>
            <person name="Grigoriev I.V."/>
            <person name="Favel A."/>
            <person name="Rosso M.N."/>
            <person name="Martin F."/>
        </authorList>
    </citation>
    <scope>NUCLEOTIDE SEQUENCE [LARGE SCALE GENOMIC DNA]</scope>
    <source>
        <strain evidence="1 2">CIRM-BRFM 2984</strain>
    </source>
</reference>
<accession>A0AAW0D1V7</accession>
<comment type="caution">
    <text evidence="1">The sequence shown here is derived from an EMBL/GenBank/DDBJ whole genome shotgun (WGS) entry which is preliminary data.</text>
</comment>
<evidence type="ECO:0000313" key="2">
    <source>
        <dbReference type="Proteomes" id="UP001362999"/>
    </source>
</evidence>